<dbReference type="InterPro" id="IPR051251">
    <property type="entry name" value="STK_FNIP-Repeat"/>
</dbReference>
<organism evidence="1">
    <name type="scientific">viral metagenome</name>
    <dbReference type="NCBI Taxonomy" id="1070528"/>
    <lineage>
        <taxon>unclassified sequences</taxon>
        <taxon>metagenomes</taxon>
        <taxon>organismal metagenomes</taxon>
    </lineage>
</organism>
<dbReference type="EMBL" id="MN739357">
    <property type="protein sequence ID" value="QHT00681.1"/>
    <property type="molecule type" value="Genomic_DNA"/>
</dbReference>
<protein>
    <recommendedName>
        <fullName evidence="2">F-box domain-containing protein</fullName>
    </recommendedName>
</protein>
<dbReference type="InterPro" id="IPR008615">
    <property type="entry name" value="FNIP"/>
</dbReference>
<proteinExistence type="predicted"/>
<name>A0A6C0C8B5_9ZZZZ</name>
<dbReference type="PANTHER" id="PTHR32134:SF92">
    <property type="entry name" value="FNIP REPEAT-CONTAINING PROTEIN"/>
    <property type="match status" value="1"/>
</dbReference>
<sequence length="217" mass="25481">MLSLCDDIFLKLSEELTDKEKIYLTMICKQTDTLKYKFIYKEAIHVYKICKLLYFDNFECVSVSRVSRKCPKAAKQISLRAYSPSFPPFITHLTYECKKPIINIPQTVTHLTFGNSFNRAIDNIPQSVTHITFGASFDQPIKDIIPSSVTHLYFGLHFDQEIKNYIPHSVTHLKFGFFFFRSLYGLHDSIEEIVVDFRYLIDQRLYDKFGLKIKYDI</sequence>
<evidence type="ECO:0000313" key="1">
    <source>
        <dbReference type="EMBL" id="QHT00681.1"/>
    </source>
</evidence>
<reference evidence="1" key="1">
    <citation type="journal article" date="2020" name="Nature">
        <title>Giant virus diversity and host interactions through global metagenomics.</title>
        <authorList>
            <person name="Schulz F."/>
            <person name="Roux S."/>
            <person name="Paez-Espino D."/>
            <person name="Jungbluth S."/>
            <person name="Walsh D.A."/>
            <person name="Denef V.J."/>
            <person name="McMahon K.D."/>
            <person name="Konstantinidis K.T."/>
            <person name="Eloe-Fadrosh E.A."/>
            <person name="Kyrpides N.C."/>
            <person name="Woyke T."/>
        </authorList>
    </citation>
    <scope>NUCLEOTIDE SEQUENCE</scope>
    <source>
        <strain evidence="1">GVMAG-M-3300020192-26</strain>
    </source>
</reference>
<evidence type="ECO:0008006" key="2">
    <source>
        <dbReference type="Google" id="ProtNLM"/>
    </source>
</evidence>
<accession>A0A6C0C8B5</accession>
<dbReference type="AlphaFoldDB" id="A0A6C0C8B5"/>
<dbReference type="Pfam" id="PF05725">
    <property type="entry name" value="FNIP"/>
    <property type="match status" value="1"/>
</dbReference>
<dbReference type="PANTHER" id="PTHR32134">
    <property type="entry name" value="FNIP REPEAT-CONTAINING PROTEIN"/>
    <property type="match status" value="1"/>
</dbReference>